<dbReference type="Proteomes" id="UP001152607">
    <property type="component" value="Unassembled WGS sequence"/>
</dbReference>
<evidence type="ECO:0000256" key="2">
    <source>
        <dbReference type="SAM" id="Phobius"/>
    </source>
</evidence>
<evidence type="ECO:0000256" key="1">
    <source>
        <dbReference type="SAM" id="MobiDB-lite"/>
    </source>
</evidence>
<accession>A0A9W4U4Q8</accession>
<dbReference type="OrthoDB" id="5421765at2759"/>
<feature type="transmembrane region" description="Helical" evidence="2">
    <location>
        <begin position="136"/>
        <end position="160"/>
    </location>
</feature>
<keyword evidence="4" id="KW-1185">Reference proteome</keyword>
<reference evidence="3" key="1">
    <citation type="submission" date="2023-01" db="EMBL/GenBank/DDBJ databases">
        <authorList>
            <person name="Van Ghelder C."/>
            <person name="Rancurel C."/>
        </authorList>
    </citation>
    <scope>NUCLEOTIDE SEQUENCE</scope>
    <source>
        <strain evidence="3">CNCM I-4278</strain>
    </source>
</reference>
<sequence length="465" mass="49608">MLICNTDPATGIEECKEDGSLLSSGSASQPDPTIPLMNPPSPRQTSTGGADDPENQWGAGAGGRNSAQSDPTAITAEGGATISVSGSTAPSTQASVTATPGASQNTNHEPLGTISPVPSQSASTLPAVNQGVAPGAVAGIAIATTILGAALAFVAAFFIFKRRQTSRKEYKDARTTTPELIASLKGEGNHRSYISISQSITKLPGVAPAAIPGPKGDFDLANLANSSDFLTGILPMAADENTVTNRCATLFNQILRHVETYYRDVHATMTPSMESDLARFGSDSLNMVDMLQDSSMPTFAIKHALSGFIMSIVSPEGEEQATLFPSEIAGLKKSERLTDTSDNEAAYILYRRLAVHLHSPEPATLHARQSDIREAAEHFALTFFPWINPMVQDQEKDQDLIRIMTTALELSIWLYGQPYQYEFMWEDPGLRGTAITPGLTRTTDGSGRKVIPPHVLLEPIVVARQ</sequence>
<organism evidence="3 4">
    <name type="scientific">Periconia digitata</name>
    <dbReference type="NCBI Taxonomy" id="1303443"/>
    <lineage>
        <taxon>Eukaryota</taxon>
        <taxon>Fungi</taxon>
        <taxon>Dikarya</taxon>
        <taxon>Ascomycota</taxon>
        <taxon>Pezizomycotina</taxon>
        <taxon>Dothideomycetes</taxon>
        <taxon>Pleosporomycetidae</taxon>
        <taxon>Pleosporales</taxon>
        <taxon>Massarineae</taxon>
        <taxon>Periconiaceae</taxon>
        <taxon>Periconia</taxon>
    </lineage>
</organism>
<dbReference type="AlphaFoldDB" id="A0A9W4U4Q8"/>
<proteinExistence type="predicted"/>
<protein>
    <submittedName>
        <fullName evidence="3">Uncharacterized protein</fullName>
    </submittedName>
</protein>
<gene>
    <name evidence="3" type="ORF">PDIGIT_LOCUS1344</name>
</gene>
<evidence type="ECO:0000313" key="4">
    <source>
        <dbReference type="Proteomes" id="UP001152607"/>
    </source>
</evidence>
<keyword evidence="2" id="KW-0812">Transmembrane</keyword>
<keyword evidence="2" id="KW-0472">Membrane</keyword>
<dbReference type="EMBL" id="CAOQHR010000001">
    <property type="protein sequence ID" value="CAI6260950.1"/>
    <property type="molecule type" value="Genomic_DNA"/>
</dbReference>
<keyword evidence="2" id="KW-1133">Transmembrane helix</keyword>
<evidence type="ECO:0000313" key="3">
    <source>
        <dbReference type="EMBL" id="CAI6260950.1"/>
    </source>
</evidence>
<name>A0A9W4U4Q8_9PLEO</name>
<feature type="region of interest" description="Disordered" evidence="1">
    <location>
        <begin position="1"/>
        <end position="124"/>
    </location>
</feature>
<feature type="compositionally biased region" description="Polar residues" evidence="1">
    <location>
        <begin position="82"/>
        <end position="108"/>
    </location>
</feature>
<feature type="compositionally biased region" description="Polar residues" evidence="1">
    <location>
        <begin position="21"/>
        <end position="31"/>
    </location>
</feature>
<comment type="caution">
    <text evidence="3">The sequence shown here is derived from an EMBL/GenBank/DDBJ whole genome shotgun (WGS) entry which is preliminary data.</text>
</comment>